<reference evidence="1 2" key="1">
    <citation type="journal article" date="2015" name="Genome Biol.">
        <title>Comparative genomics of Steinernema reveals deeply conserved gene regulatory networks.</title>
        <authorList>
            <person name="Dillman A.R."/>
            <person name="Macchietto M."/>
            <person name="Porter C.F."/>
            <person name="Rogers A."/>
            <person name="Williams B."/>
            <person name="Antoshechkin I."/>
            <person name="Lee M.M."/>
            <person name="Goodwin Z."/>
            <person name="Lu X."/>
            <person name="Lewis E.E."/>
            <person name="Goodrich-Blair H."/>
            <person name="Stock S.P."/>
            <person name="Adams B.J."/>
            <person name="Sternberg P.W."/>
            <person name="Mortazavi A."/>
        </authorList>
    </citation>
    <scope>NUCLEOTIDE SEQUENCE [LARGE SCALE GENOMIC DNA]</scope>
    <source>
        <strain evidence="1 2">ALL</strain>
    </source>
</reference>
<dbReference type="OrthoDB" id="10494018at2759"/>
<name>A0A4V6A096_STECR</name>
<dbReference type="AlphaFoldDB" id="A0A4V6A096"/>
<dbReference type="Proteomes" id="UP000298663">
    <property type="component" value="Unassembled WGS sequence"/>
</dbReference>
<gene>
    <name evidence="1" type="ORF">L596_022021</name>
</gene>
<dbReference type="EMBL" id="AZBU02000007">
    <property type="protein sequence ID" value="TKR69935.1"/>
    <property type="molecule type" value="Genomic_DNA"/>
</dbReference>
<accession>A0A4V6A096</accession>
<evidence type="ECO:0000313" key="2">
    <source>
        <dbReference type="Proteomes" id="UP000298663"/>
    </source>
</evidence>
<organism evidence="1 2">
    <name type="scientific">Steinernema carpocapsae</name>
    <name type="common">Entomopathogenic nematode</name>
    <dbReference type="NCBI Taxonomy" id="34508"/>
    <lineage>
        <taxon>Eukaryota</taxon>
        <taxon>Metazoa</taxon>
        <taxon>Ecdysozoa</taxon>
        <taxon>Nematoda</taxon>
        <taxon>Chromadorea</taxon>
        <taxon>Rhabditida</taxon>
        <taxon>Tylenchina</taxon>
        <taxon>Panagrolaimomorpha</taxon>
        <taxon>Strongyloidoidea</taxon>
        <taxon>Steinernematidae</taxon>
        <taxon>Steinernema</taxon>
    </lineage>
</organism>
<keyword evidence="2" id="KW-1185">Reference proteome</keyword>
<comment type="caution">
    <text evidence="1">The sequence shown here is derived from an EMBL/GenBank/DDBJ whole genome shotgun (WGS) entry which is preliminary data.</text>
</comment>
<reference evidence="1 2" key="2">
    <citation type="journal article" date="2019" name="G3 (Bethesda)">
        <title>Hybrid Assembly of the Genome of the Entomopathogenic Nematode Steinernema carpocapsae Identifies the X-Chromosome.</title>
        <authorList>
            <person name="Serra L."/>
            <person name="Macchietto M."/>
            <person name="Macias-Munoz A."/>
            <person name="McGill C.J."/>
            <person name="Rodriguez I.M."/>
            <person name="Rodriguez B."/>
            <person name="Murad R."/>
            <person name="Mortazavi A."/>
        </authorList>
    </citation>
    <scope>NUCLEOTIDE SEQUENCE [LARGE SCALE GENOMIC DNA]</scope>
    <source>
        <strain evidence="1 2">ALL</strain>
    </source>
</reference>
<evidence type="ECO:0000313" key="1">
    <source>
        <dbReference type="EMBL" id="TKR69935.1"/>
    </source>
</evidence>
<sequence length="429" mass="48580">MGQCASNYLAEGQITVANGSEHEIWITTDHQTSKFSSFRDKIVPASMEAQKCELKTTASVAPGDSVQFKTKPGVFGRKVYATVRSDPFSNRHVPGMQKVLIENHCMKKGDGVIISNKNEIQRTKCKEIWIDANGAYHKPLERETLTFKTIFSNASQDDVFVMVESNRNYLKHVSGKFKEILYDEKNKEKKLEDWKDFVKVASNSSHEFSYKSAENARVYLTAYRQKERDHDHPMHFNTVRPAEFSLPAGRNVVLGFEGKFHLAKTGEACKDDQGEDWTKVPDAGSYHPSALTTISNGSKYLIYANVTSDDKKLNASTQELLKAVNEDGKVNLDATSFKEIAPGKCEKFDRNKTGQGHSMYITVFYRNPKSKGDRLMEICQRFRVNGQKSIIVGAHNQVLESRRGRLWEDTDGINHFPIAGITQFKRFSH</sequence>
<proteinExistence type="predicted"/>
<protein>
    <submittedName>
        <fullName evidence="1">Uncharacterized protein</fullName>
    </submittedName>
</protein>